<dbReference type="AlphaFoldDB" id="A0A1Y6BJV2"/>
<dbReference type="RefSeq" id="WP_085275779.1">
    <property type="nucleotide sequence ID" value="NZ_FXAG01000006.1"/>
</dbReference>
<feature type="binding site" evidence="15">
    <location>
        <begin position="296"/>
        <end position="302"/>
    </location>
    <ligand>
        <name>NADP(+)</name>
        <dbReference type="ChEBI" id="CHEBI:58349"/>
    </ligand>
</feature>
<dbReference type="EC" id="3.5.4.26" evidence="13"/>
<comment type="catalytic activity">
    <reaction evidence="13">
        <text>2,5-diamino-6-hydroxy-4-(5-phosphoribosylamino)-pyrimidine + H2O + H(+) = 5-amino-6-(5-phospho-D-ribosylamino)uracil + NH4(+)</text>
        <dbReference type="Rhea" id="RHEA:21868"/>
        <dbReference type="ChEBI" id="CHEBI:15377"/>
        <dbReference type="ChEBI" id="CHEBI:15378"/>
        <dbReference type="ChEBI" id="CHEBI:28938"/>
        <dbReference type="ChEBI" id="CHEBI:58453"/>
        <dbReference type="ChEBI" id="CHEBI:58614"/>
        <dbReference type="EC" id="3.5.4.26"/>
    </reaction>
</comment>
<dbReference type="FunFam" id="3.40.140.10:FF:000025">
    <property type="entry name" value="Riboflavin biosynthesis protein RibD"/>
    <property type="match status" value="1"/>
</dbReference>
<evidence type="ECO:0000256" key="11">
    <source>
        <dbReference type="ARBA" id="ARBA00023002"/>
    </source>
</evidence>
<evidence type="ECO:0000313" key="19">
    <source>
        <dbReference type="Proteomes" id="UP000192920"/>
    </source>
</evidence>
<feature type="binding site" evidence="15">
    <location>
        <position position="172"/>
    </location>
    <ligand>
        <name>substrate</name>
    </ligand>
</feature>
<dbReference type="NCBIfam" id="TIGR00326">
    <property type="entry name" value="eubact_ribD"/>
    <property type="match status" value="1"/>
</dbReference>
<dbReference type="InterPro" id="IPR002125">
    <property type="entry name" value="CMP_dCMP_dom"/>
</dbReference>
<feature type="binding site" evidence="15">
    <location>
        <position position="200"/>
    </location>
    <ligand>
        <name>NADP(+)</name>
        <dbReference type="ChEBI" id="CHEBI:58349"/>
    </ligand>
</feature>
<dbReference type="Pfam" id="PF00383">
    <property type="entry name" value="dCMP_cyt_deam_1"/>
    <property type="match status" value="1"/>
</dbReference>
<dbReference type="SUPFAM" id="SSF53927">
    <property type="entry name" value="Cytidine deaminase-like"/>
    <property type="match status" value="1"/>
</dbReference>
<dbReference type="GO" id="GO:0008270">
    <property type="term" value="F:zinc ion binding"/>
    <property type="evidence" value="ECO:0007669"/>
    <property type="project" value="InterPro"/>
</dbReference>
<feature type="binding site" evidence="15">
    <location>
        <position position="188"/>
    </location>
    <ligand>
        <name>substrate</name>
    </ligand>
</feature>
<dbReference type="UniPathway" id="UPA00275">
    <property type="reaction ID" value="UER00401"/>
</dbReference>
<dbReference type="CDD" id="cd01284">
    <property type="entry name" value="Riboflavin_deaminase-reductase"/>
    <property type="match status" value="1"/>
</dbReference>
<keyword evidence="7 13" id="KW-0479">Metal-binding</keyword>
<name>A0A1Y6BJV2_9NEIS</name>
<evidence type="ECO:0000256" key="14">
    <source>
        <dbReference type="PIRSR" id="PIRSR006769-1"/>
    </source>
</evidence>
<organism evidence="18 19">
    <name type="scientific">Pseudogulbenkiania subflava DSM 22618</name>
    <dbReference type="NCBI Taxonomy" id="1123014"/>
    <lineage>
        <taxon>Bacteria</taxon>
        <taxon>Pseudomonadati</taxon>
        <taxon>Pseudomonadota</taxon>
        <taxon>Betaproteobacteria</taxon>
        <taxon>Neisseriales</taxon>
        <taxon>Chromobacteriaceae</taxon>
        <taxon>Pseudogulbenkiania</taxon>
    </lineage>
</organism>
<dbReference type="InterPro" id="IPR002734">
    <property type="entry name" value="RibDG_C"/>
</dbReference>
<gene>
    <name evidence="18" type="ORF">SAMN02745746_01469</name>
</gene>
<comment type="function">
    <text evidence="1 13">Converts 2,5-diamino-6-(ribosylamino)-4(3h)-pyrimidinone 5'-phosphate into 5-amino-6-(ribosylamino)-2,4(1h,3h)-pyrimidinedione 5'-phosphate.</text>
</comment>
<comment type="pathway">
    <text evidence="2 13">Cofactor biosynthesis; riboflavin biosynthesis; 5-amino-6-(D-ribitylamino)uracil from GTP: step 2/4.</text>
</comment>
<sequence>MTFSAVDHAMMARALRLAEQGLYTTTPNPRVGCVVVRDGEVVGEGWHVAAGTPHAEVRALRMAGELARGATAYVTLEPCSHYGRTPPCAKGLIEAGVGRVVAAMQDPYHEVAGRGLDMLRGAGIEVAVGLLEAEARRLNKGFLSRAERGRPWVTLKAAASLDGKTALLNGASQWITGPDARRDVHRLRARSCAILTGSGTVLADDPQLTVREVFTPRQPRRVVVDSRLQTPPGARIYRDGETILVTAVADAARHQPYLEQGVTVWALGDSAGRVDLAALLARLALEGVGELMVEAGAGLNGALLQAGLVDEIVLYLAPTLLGDAAQGLFGWPALESLAGKRNVVVRDLRMVGQDVRLELAIASC</sequence>
<dbReference type="Pfam" id="PF01872">
    <property type="entry name" value="RibD_C"/>
    <property type="match status" value="1"/>
</dbReference>
<dbReference type="Gene3D" id="3.40.140.10">
    <property type="entry name" value="Cytidine Deaminase, domain 2"/>
    <property type="match status" value="1"/>
</dbReference>
<comment type="cofactor">
    <cofactor evidence="13 16">
        <name>Zn(2+)</name>
        <dbReference type="ChEBI" id="CHEBI:29105"/>
    </cofactor>
    <text evidence="13 16">Binds 1 zinc ion.</text>
</comment>
<comment type="pathway">
    <text evidence="3 13">Cofactor biosynthesis; riboflavin biosynthesis; 5-amino-6-(D-ribitylamino)uracil from GTP: step 3/4.</text>
</comment>
<accession>A0A1Y6BJV2</accession>
<dbReference type="STRING" id="1123014.SAMN02745746_01469"/>
<dbReference type="InterPro" id="IPR016192">
    <property type="entry name" value="APOBEC/CMP_deaminase_Zn-bd"/>
</dbReference>
<keyword evidence="6 13" id="KW-0686">Riboflavin biosynthesis</keyword>
<dbReference type="EC" id="1.1.1.193" evidence="13"/>
<evidence type="ECO:0000256" key="7">
    <source>
        <dbReference type="ARBA" id="ARBA00022723"/>
    </source>
</evidence>
<dbReference type="GO" id="GO:0008835">
    <property type="term" value="F:diaminohydroxyphosphoribosylaminopyrimidine deaminase activity"/>
    <property type="evidence" value="ECO:0007669"/>
    <property type="project" value="UniProtKB-EC"/>
</dbReference>
<feature type="binding site" evidence="16">
    <location>
        <position position="79"/>
    </location>
    <ligand>
        <name>Zn(2+)</name>
        <dbReference type="ChEBI" id="CHEBI:29105"/>
        <note>catalytic</note>
    </ligand>
</feature>
<keyword evidence="8 13" id="KW-0378">Hydrolase</keyword>
<feature type="binding site" evidence="15">
    <location>
        <position position="208"/>
    </location>
    <ligand>
        <name>substrate</name>
    </ligand>
</feature>
<evidence type="ECO:0000313" key="18">
    <source>
        <dbReference type="EMBL" id="SMF13391.1"/>
    </source>
</evidence>
<evidence type="ECO:0000256" key="12">
    <source>
        <dbReference type="ARBA" id="ARBA00023268"/>
    </source>
</evidence>
<keyword evidence="12" id="KW-0511">Multifunctional enzyme</keyword>
<dbReference type="NCBIfam" id="TIGR00227">
    <property type="entry name" value="ribD_Cterm"/>
    <property type="match status" value="1"/>
</dbReference>
<evidence type="ECO:0000256" key="6">
    <source>
        <dbReference type="ARBA" id="ARBA00022619"/>
    </source>
</evidence>
<dbReference type="GO" id="GO:0008703">
    <property type="term" value="F:5-amino-6-(5-phosphoribosylamino)uracil reductase activity"/>
    <property type="evidence" value="ECO:0007669"/>
    <property type="project" value="UniProtKB-EC"/>
</dbReference>
<evidence type="ECO:0000256" key="3">
    <source>
        <dbReference type="ARBA" id="ARBA00004910"/>
    </source>
</evidence>
<keyword evidence="10 13" id="KW-0521">NADP</keyword>
<dbReference type="PROSITE" id="PS00903">
    <property type="entry name" value="CYT_DCMP_DEAMINASES_1"/>
    <property type="match status" value="1"/>
</dbReference>
<protein>
    <recommendedName>
        <fullName evidence="13">Riboflavin biosynthesis protein RibD</fullName>
    </recommendedName>
    <domain>
        <recommendedName>
            <fullName evidence="13">Diaminohydroxyphosphoribosylaminopyrimidine deaminase</fullName>
            <shortName evidence="13">DRAP deaminase</shortName>
            <ecNumber evidence="13">3.5.4.26</ecNumber>
        </recommendedName>
        <alternativeName>
            <fullName evidence="13">Riboflavin-specific deaminase</fullName>
        </alternativeName>
    </domain>
    <domain>
        <recommendedName>
            <fullName evidence="13">5-amino-6-(5-phosphoribosylamino)uracil reductase</fullName>
            <ecNumber evidence="13">1.1.1.193</ecNumber>
        </recommendedName>
        <alternativeName>
            <fullName evidence="13">HTP reductase</fullName>
        </alternativeName>
    </domain>
</protein>
<evidence type="ECO:0000256" key="10">
    <source>
        <dbReference type="ARBA" id="ARBA00022857"/>
    </source>
</evidence>
<comment type="similarity">
    <text evidence="4 13">In the N-terminal section; belongs to the cytidine and deoxycytidylate deaminase family.</text>
</comment>
<dbReference type="GO" id="GO:0009231">
    <property type="term" value="P:riboflavin biosynthetic process"/>
    <property type="evidence" value="ECO:0007669"/>
    <property type="project" value="UniProtKB-UniPathway"/>
</dbReference>
<feature type="binding site" evidence="15">
    <location>
        <position position="226"/>
    </location>
    <ligand>
        <name>NADP(+)</name>
        <dbReference type="ChEBI" id="CHEBI:58349"/>
    </ligand>
</feature>
<dbReference type="Proteomes" id="UP000192920">
    <property type="component" value="Unassembled WGS sequence"/>
</dbReference>
<evidence type="ECO:0000256" key="4">
    <source>
        <dbReference type="ARBA" id="ARBA00005259"/>
    </source>
</evidence>
<keyword evidence="11 13" id="KW-0560">Oxidoreductase</keyword>
<dbReference type="EMBL" id="FXAG01000006">
    <property type="protein sequence ID" value="SMF13391.1"/>
    <property type="molecule type" value="Genomic_DNA"/>
</dbReference>
<dbReference type="PANTHER" id="PTHR38011:SF7">
    <property type="entry name" value="2,5-DIAMINO-6-RIBOSYLAMINO-4(3H)-PYRIMIDINONE 5'-PHOSPHATE REDUCTASE"/>
    <property type="match status" value="1"/>
</dbReference>
<evidence type="ECO:0000256" key="16">
    <source>
        <dbReference type="PIRSR" id="PIRSR006769-3"/>
    </source>
</evidence>
<keyword evidence="9 13" id="KW-0862">Zinc</keyword>
<evidence type="ECO:0000256" key="13">
    <source>
        <dbReference type="PIRNR" id="PIRNR006769"/>
    </source>
</evidence>
<dbReference type="InterPro" id="IPR024072">
    <property type="entry name" value="DHFR-like_dom_sf"/>
</dbReference>
<dbReference type="GO" id="GO:0050661">
    <property type="term" value="F:NADP binding"/>
    <property type="evidence" value="ECO:0007669"/>
    <property type="project" value="InterPro"/>
</dbReference>
<comment type="catalytic activity">
    <reaction evidence="13">
        <text>5-amino-6-(5-phospho-D-ribitylamino)uracil + NADP(+) = 5-amino-6-(5-phospho-D-ribosylamino)uracil + NADPH + H(+)</text>
        <dbReference type="Rhea" id="RHEA:17845"/>
        <dbReference type="ChEBI" id="CHEBI:15378"/>
        <dbReference type="ChEBI" id="CHEBI:57783"/>
        <dbReference type="ChEBI" id="CHEBI:58349"/>
        <dbReference type="ChEBI" id="CHEBI:58421"/>
        <dbReference type="ChEBI" id="CHEBI:58453"/>
        <dbReference type="EC" id="1.1.1.193"/>
    </reaction>
</comment>
<evidence type="ECO:0000256" key="5">
    <source>
        <dbReference type="ARBA" id="ARBA00007417"/>
    </source>
</evidence>
<dbReference type="PANTHER" id="PTHR38011">
    <property type="entry name" value="DIHYDROFOLATE REDUCTASE FAMILY PROTEIN (AFU_ORTHOLOGUE AFUA_8G06820)"/>
    <property type="match status" value="1"/>
</dbReference>
<proteinExistence type="inferred from homology"/>
<dbReference type="PROSITE" id="PS51747">
    <property type="entry name" value="CYT_DCMP_DEAMINASES_2"/>
    <property type="match status" value="1"/>
</dbReference>
<evidence type="ECO:0000256" key="8">
    <source>
        <dbReference type="ARBA" id="ARBA00022801"/>
    </source>
</evidence>
<feature type="binding site" evidence="15">
    <location>
        <position position="294"/>
    </location>
    <ligand>
        <name>substrate</name>
    </ligand>
</feature>
<dbReference type="InterPro" id="IPR004794">
    <property type="entry name" value="Eubact_RibD"/>
</dbReference>
<evidence type="ECO:0000256" key="15">
    <source>
        <dbReference type="PIRSR" id="PIRSR006769-2"/>
    </source>
</evidence>
<dbReference type="InterPro" id="IPR011549">
    <property type="entry name" value="RibD_C"/>
</dbReference>
<feature type="binding site" evidence="16">
    <location>
        <position position="54"/>
    </location>
    <ligand>
        <name>Zn(2+)</name>
        <dbReference type="ChEBI" id="CHEBI:29105"/>
        <note>catalytic</note>
    </ligand>
</feature>
<dbReference type="Gene3D" id="3.40.430.10">
    <property type="entry name" value="Dihydrofolate Reductase, subunit A"/>
    <property type="match status" value="1"/>
</dbReference>
<evidence type="ECO:0000256" key="2">
    <source>
        <dbReference type="ARBA" id="ARBA00004882"/>
    </source>
</evidence>
<dbReference type="SUPFAM" id="SSF53597">
    <property type="entry name" value="Dihydrofolate reductase-like"/>
    <property type="match status" value="1"/>
</dbReference>
<evidence type="ECO:0000256" key="1">
    <source>
        <dbReference type="ARBA" id="ARBA00002151"/>
    </source>
</evidence>
<comment type="similarity">
    <text evidence="5 13">In the C-terminal section; belongs to the HTP reductase family.</text>
</comment>
<evidence type="ECO:0000256" key="9">
    <source>
        <dbReference type="ARBA" id="ARBA00022833"/>
    </source>
</evidence>
<feature type="binding site" evidence="15">
    <location>
        <position position="211"/>
    </location>
    <ligand>
        <name>substrate</name>
    </ligand>
</feature>
<feature type="binding site" evidence="15">
    <location>
        <position position="174"/>
    </location>
    <ligand>
        <name>NADP(+)</name>
        <dbReference type="ChEBI" id="CHEBI:58349"/>
    </ligand>
</feature>
<reference evidence="19" key="1">
    <citation type="submission" date="2017-04" db="EMBL/GenBank/DDBJ databases">
        <authorList>
            <person name="Varghese N."/>
            <person name="Submissions S."/>
        </authorList>
    </citation>
    <scope>NUCLEOTIDE SEQUENCE [LARGE SCALE GENOMIC DNA]</scope>
    <source>
        <strain evidence="19">DSM 22618</strain>
    </source>
</reference>
<feature type="binding site" evidence="15">
    <location>
        <position position="158"/>
    </location>
    <ligand>
        <name>NADP(+)</name>
        <dbReference type="ChEBI" id="CHEBI:58349"/>
    </ligand>
</feature>
<dbReference type="InterPro" id="IPR050765">
    <property type="entry name" value="Riboflavin_Biosynth_HTPR"/>
</dbReference>
<keyword evidence="19" id="KW-1185">Reference proteome</keyword>
<feature type="active site" description="Proton donor" evidence="14">
    <location>
        <position position="56"/>
    </location>
</feature>
<dbReference type="PIRSF" id="PIRSF006769">
    <property type="entry name" value="RibD"/>
    <property type="match status" value="1"/>
</dbReference>
<feature type="binding site" evidence="15">
    <location>
        <position position="204"/>
    </location>
    <ligand>
        <name>NADP(+)</name>
        <dbReference type="ChEBI" id="CHEBI:58349"/>
    </ligand>
</feature>
<feature type="binding site" evidence="16">
    <location>
        <position position="88"/>
    </location>
    <ligand>
        <name>Zn(2+)</name>
        <dbReference type="ChEBI" id="CHEBI:29105"/>
        <note>catalytic</note>
    </ligand>
</feature>
<dbReference type="InterPro" id="IPR016193">
    <property type="entry name" value="Cytidine_deaminase-like"/>
</dbReference>
<evidence type="ECO:0000259" key="17">
    <source>
        <dbReference type="PROSITE" id="PS51747"/>
    </source>
</evidence>
<feature type="domain" description="CMP/dCMP-type deaminase" evidence="17">
    <location>
        <begin position="5"/>
        <end position="127"/>
    </location>
</feature>